<dbReference type="eggNOG" id="KOG3872">
    <property type="taxonomic scope" value="Eukaryota"/>
</dbReference>
<dbReference type="InterPro" id="IPR051176">
    <property type="entry name" value="Cent_Immune-Sig_Mod"/>
</dbReference>
<dbReference type="PROSITE" id="PS50006">
    <property type="entry name" value="FHA_DOMAIN"/>
    <property type="match status" value="1"/>
</dbReference>
<evidence type="ECO:0000256" key="1">
    <source>
        <dbReference type="SAM" id="Coils"/>
    </source>
</evidence>
<dbReference type="FunFam" id="2.60.200.20:FF:000127">
    <property type="entry name" value="Uncharacterized protein C3H7.13"/>
    <property type="match status" value="1"/>
</dbReference>
<proteinExistence type="predicted"/>
<dbReference type="GO" id="GO:0005737">
    <property type="term" value="C:cytoplasm"/>
    <property type="evidence" value="ECO:0007669"/>
    <property type="project" value="TreeGrafter"/>
</dbReference>
<feature type="coiled-coil region" evidence="1">
    <location>
        <begin position="504"/>
        <end position="538"/>
    </location>
</feature>
<dbReference type="Proteomes" id="UP000008066">
    <property type="component" value="Unassembled WGS sequence"/>
</dbReference>
<dbReference type="OMA" id="VEHAGFM"/>
<dbReference type="KEGG" id="cthr:CTHT_0004180"/>
<dbReference type="PANTHER" id="PTHR15715:SF37">
    <property type="entry name" value="LD47843P"/>
    <property type="match status" value="1"/>
</dbReference>
<evidence type="ECO:0000259" key="4">
    <source>
        <dbReference type="PROSITE" id="PS50006"/>
    </source>
</evidence>
<gene>
    <name evidence="5" type="ORF">CTHT_0004180</name>
</gene>
<feature type="compositionally biased region" description="Pro residues" evidence="2">
    <location>
        <begin position="451"/>
        <end position="461"/>
    </location>
</feature>
<keyword evidence="3" id="KW-1133">Transmembrane helix</keyword>
<feature type="region of interest" description="Disordered" evidence="2">
    <location>
        <begin position="414"/>
        <end position="500"/>
    </location>
</feature>
<dbReference type="OrthoDB" id="687730at2759"/>
<dbReference type="CDD" id="cd22679">
    <property type="entry name" value="FHA_SLMAP"/>
    <property type="match status" value="1"/>
</dbReference>
<evidence type="ECO:0000256" key="3">
    <source>
        <dbReference type="SAM" id="Phobius"/>
    </source>
</evidence>
<organism evidence="6">
    <name type="scientific">Chaetomium thermophilum (strain DSM 1495 / CBS 144.50 / IMI 039719)</name>
    <name type="common">Thermochaetoides thermophila</name>
    <dbReference type="NCBI Taxonomy" id="759272"/>
    <lineage>
        <taxon>Eukaryota</taxon>
        <taxon>Fungi</taxon>
        <taxon>Dikarya</taxon>
        <taxon>Ascomycota</taxon>
        <taxon>Pezizomycotina</taxon>
        <taxon>Sordariomycetes</taxon>
        <taxon>Sordariomycetidae</taxon>
        <taxon>Sordariales</taxon>
        <taxon>Chaetomiaceae</taxon>
        <taxon>Thermochaetoides</taxon>
    </lineage>
</organism>
<feature type="compositionally biased region" description="Low complexity" evidence="2">
    <location>
        <begin position="781"/>
        <end position="801"/>
    </location>
</feature>
<dbReference type="PANTHER" id="PTHR15715">
    <property type="entry name" value="CENTROSOMAL PROTEIN OF 170 KDA"/>
    <property type="match status" value="1"/>
</dbReference>
<evidence type="ECO:0000313" key="6">
    <source>
        <dbReference type="Proteomes" id="UP000008066"/>
    </source>
</evidence>
<evidence type="ECO:0000313" key="5">
    <source>
        <dbReference type="EMBL" id="EGS23719.1"/>
    </source>
</evidence>
<dbReference type="SMART" id="SM00240">
    <property type="entry name" value="FHA"/>
    <property type="match status" value="1"/>
</dbReference>
<feature type="region of interest" description="Disordered" evidence="2">
    <location>
        <begin position="678"/>
        <end position="701"/>
    </location>
</feature>
<feature type="region of interest" description="Disordered" evidence="2">
    <location>
        <begin position="550"/>
        <end position="612"/>
    </location>
</feature>
<dbReference type="GeneID" id="18254456"/>
<name>G0RZU1_CHATD</name>
<dbReference type="InterPro" id="IPR000253">
    <property type="entry name" value="FHA_dom"/>
</dbReference>
<dbReference type="STRING" id="759272.G0RZU1"/>
<keyword evidence="3" id="KW-0812">Transmembrane</keyword>
<accession>G0RZU1</accession>
<keyword evidence="3" id="KW-0472">Membrane</keyword>
<dbReference type="EMBL" id="GL988032">
    <property type="protein sequence ID" value="EGS23719.1"/>
    <property type="molecule type" value="Genomic_DNA"/>
</dbReference>
<feature type="region of interest" description="Disordered" evidence="2">
    <location>
        <begin position="726"/>
        <end position="749"/>
    </location>
</feature>
<dbReference type="SUPFAM" id="SSF49879">
    <property type="entry name" value="SMAD/FHA domain"/>
    <property type="match status" value="1"/>
</dbReference>
<feature type="compositionally biased region" description="Low complexity" evidence="2">
    <location>
        <begin position="49"/>
        <end position="76"/>
    </location>
</feature>
<dbReference type="HOGENOM" id="CLU_021864_0_0_1"/>
<feature type="domain" description="FHA" evidence="4">
    <location>
        <begin position="196"/>
        <end position="253"/>
    </location>
</feature>
<sequence length="845" mass="91015">MTAVANPPSFSNLNRPGWINGGQSLGPVNADDARGINMFAPTRKTLQRSNSSSSVSSTSSTSSASSVTTVTSNASSQLSSVPTMPTTGDANQWNRKRPLKQGPWTNGKTDGAVDFPRATAGRVPQMPNGLTNGGAVMHNSQQSLVSTTNNSHIPPNGQAIQQGQTIVTRQPMLWLVSLNSSFERKTITVPFFPETLRIGRQTNAKTVPTPQNGYFDSKVLSRQHAEIWADANGKIWIRDIKSSNGTFVNGTRLAPENRESEPCELHVHDHLELGIDIVSEDQKTVVHHKVAARVEHAGFVTTTTNIADGGTYVDLETPNGTNSTGMMLPQPGPTPGRGRAGSQPGAAGTNRLQQGNNNGGAPVNALAQQRQYWLTPVTTDHIVKKLQAEMRNARLQNQDLARTSQFLKTLLSKDDIRNGNKPEVSEAPKHPLVNGNISLLSDGGKTRFSDPPAPPPSQPLPEKPDAVRSSSADGQPTRKGTNERSKQISTSSPGRQDNKNLERILQLTEELSKAKQELDSHSAKIHDLEEMLSKEREARLHAEDMVHKLEESRSAKLNGSTEAPLPDGHSELDSAFEPPIEQSASSEAESVPALAPAPVETPAPPQPDTKAEEVIAAFQARIDAMTAEMNSLREQLDAFRLRAERAEAERDADRKTLAELVLQIRQRDEEARRVAERRARSLERSRRRSPSPAAIDEEKAVNEISANGAAKAPNFGASLTDEKEVDSLESLNGSLAPSHGTTLKPSSSALKTDGTAAAAAAAVAEAVTEAQAALEATLSPAANAAQRQQDAQQAQQQQLQQKQKKDHGPLLQSLPYASMIGVVLFGMGIMAYLNGWQPSSARLDR</sequence>
<reference evidence="5 6" key="1">
    <citation type="journal article" date="2011" name="Cell">
        <title>Insight into structure and assembly of the nuclear pore complex by utilizing the genome of a eukaryotic thermophile.</title>
        <authorList>
            <person name="Amlacher S."/>
            <person name="Sarges P."/>
            <person name="Flemming D."/>
            <person name="van Noort V."/>
            <person name="Kunze R."/>
            <person name="Devos D.P."/>
            <person name="Arumugam M."/>
            <person name="Bork P."/>
            <person name="Hurt E."/>
        </authorList>
    </citation>
    <scope>NUCLEOTIDE SEQUENCE [LARGE SCALE GENOMIC DNA]</scope>
    <source>
        <strain evidence="6">DSM 1495 / CBS 144.50 / IMI 039719</strain>
    </source>
</reference>
<feature type="compositionally biased region" description="Polar residues" evidence="2">
    <location>
        <begin position="729"/>
        <end position="749"/>
    </location>
</feature>
<feature type="region of interest" description="Disordered" evidence="2">
    <location>
        <begin position="781"/>
        <end position="806"/>
    </location>
</feature>
<evidence type="ECO:0000256" key="2">
    <source>
        <dbReference type="SAM" id="MobiDB-lite"/>
    </source>
</evidence>
<dbReference type="InterPro" id="IPR008984">
    <property type="entry name" value="SMAD_FHA_dom_sf"/>
</dbReference>
<feature type="compositionally biased region" description="Polar residues" evidence="2">
    <location>
        <begin position="77"/>
        <end position="93"/>
    </location>
</feature>
<feature type="region of interest" description="Disordered" evidence="2">
    <location>
        <begin position="320"/>
        <end position="361"/>
    </location>
</feature>
<keyword evidence="6" id="KW-1185">Reference proteome</keyword>
<protein>
    <recommendedName>
        <fullName evidence="4">FHA domain-containing protein</fullName>
    </recommendedName>
</protein>
<dbReference type="Gene3D" id="2.60.200.20">
    <property type="match status" value="1"/>
</dbReference>
<dbReference type="RefSeq" id="XP_006690961.1">
    <property type="nucleotide sequence ID" value="XM_006690898.1"/>
</dbReference>
<feature type="region of interest" description="Disordered" evidence="2">
    <location>
        <begin position="40"/>
        <end position="110"/>
    </location>
</feature>
<dbReference type="Pfam" id="PF00498">
    <property type="entry name" value="FHA"/>
    <property type="match status" value="1"/>
</dbReference>
<keyword evidence="1" id="KW-0175">Coiled coil</keyword>
<feature type="transmembrane region" description="Helical" evidence="3">
    <location>
        <begin position="814"/>
        <end position="833"/>
    </location>
</feature>
<feature type="compositionally biased region" description="Basic and acidic residues" evidence="2">
    <location>
        <begin position="414"/>
        <end position="429"/>
    </location>
</feature>
<dbReference type="AlphaFoldDB" id="G0RZU1"/>